<sequence>MIQEDLHCLEPYDSHRDLQHFIRKLDILNLHHLSHVTERTDSIKEVWSKIANGVCMSNSARRVLA</sequence>
<dbReference type="EMBL" id="FQ790359">
    <property type="protein sequence ID" value="CCD56198.1"/>
    <property type="molecule type" value="Genomic_DNA"/>
</dbReference>
<name>G2YWW0_BOTF4</name>
<protein>
    <submittedName>
        <fullName evidence="1">Uncharacterized protein</fullName>
    </submittedName>
</protein>
<proteinExistence type="predicted"/>
<gene>
    <name evidence="1" type="ORF">BofuT4_uP148080.1</name>
</gene>
<reference evidence="2" key="1">
    <citation type="journal article" date="2011" name="PLoS Genet.">
        <title>Genomic analysis of the necrotrophic fungal pathogens Sclerotinia sclerotiorum and Botrytis cinerea.</title>
        <authorList>
            <person name="Amselem J."/>
            <person name="Cuomo C.A."/>
            <person name="van Kan J.A."/>
            <person name="Viaud M."/>
            <person name="Benito E.P."/>
            <person name="Couloux A."/>
            <person name="Coutinho P.M."/>
            <person name="de Vries R.P."/>
            <person name="Dyer P.S."/>
            <person name="Fillinger S."/>
            <person name="Fournier E."/>
            <person name="Gout L."/>
            <person name="Hahn M."/>
            <person name="Kohn L."/>
            <person name="Lapalu N."/>
            <person name="Plummer K.M."/>
            <person name="Pradier J.M."/>
            <person name="Quevillon E."/>
            <person name="Sharon A."/>
            <person name="Simon A."/>
            <person name="ten Have A."/>
            <person name="Tudzynski B."/>
            <person name="Tudzynski P."/>
            <person name="Wincker P."/>
            <person name="Andrew M."/>
            <person name="Anthouard V."/>
            <person name="Beever R.E."/>
            <person name="Beffa R."/>
            <person name="Benoit I."/>
            <person name="Bouzid O."/>
            <person name="Brault B."/>
            <person name="Chen Z."/>
            <person name="Choquer M."/>
            <person name="Collemare J."/>
            <person name="Cotton P."/>
            <person name="Danchin E.G."/>
            <person name="Da Silva C."/>
            <person name="Gautier A."/>
            <person name="Giraud C."/>
            <person name="Giraud T."/>
            <person name="Gonzalez C."/>
            <person name="Grossetete S."/>
            <person name="Guldener U."/>
            <person name="Henrissat B."/>
            <person name="Howlett B.J."/>
            <person name="Kodira C."/>
            <person name="Kretschmer M."/>
            <person name="Lappartient A."/>
            <person name="Leroch M."/>
            <person name="Levis C."/>
            <person name="Mauceli E."/>
            <person name="Neuveglise C."/>
            <person name="Oeser B."/>
            <person name="Pearson M."/>
            <person name="Poulain J."/>
            <person name="Poussereau N."/>
            <person name="Quesneville H."/>
            <person name="Rascle C."/>
            <person name="Schumacher J."/>
            <person name="Segurens B."/>
            <person name="Sexton A."/>
            <person name="Silva E."/>
            <person name="Sirven C."/>
            <person name="Soanes D.M."/>
            <person name="Talbot N.J."/>
            <person name="Templeton M."/>
            <person name="Yandava C."/>
            <person name="Yarden O."/>
            <person name="Zeng Q."/>
            <person name="Rollins J.A."/>
            <person name="Lebrun M.H."/>
            <person name="Dickman M."/>
        </authorList>
    </citation>
    <scope>NUCLEOTIDE SEQUENCE [LARGE SCALE GENOMIC DNA]</scope>
    <source>
        <strain evidence="2">T4</strain>
    </source>
</reference>
<dbReference type="AlphaFoldDB" id="G2YWW0"/>
<organism evidence="1 2">
    <name type="scientific">Botryotinia fuckeliana (strain T4)</name>
    <name type="common">Noble rot fungus</name>
    <name type="synonym">Botrytis cinerea</name>
    <dbReference type="NCBI Taxonomy" id="999810"/>
    <lineage>
        <taxon>Eukaryota</taxon>
        <taxon>Fungi</taxon>
        <taxon>Dikarya</taxon>
        <taxon>Ascomycota</taxon>
        <taxon>Pezizomycotina</taxon>
        <taxon>Leotiomycetes</taxon>
        <taxon>Helotiales</taxon>
        <taxon>Sclerotiniaceae</taxon>
        <taxon>Botrytis</taxon>
    </lineage>
</organism>
<dbReference type="InParanoid" id="G2YWW0"/>
<dbReference type="HOGENOM" id="CLU_2849468_0_0_1"/>
<evidence type="ECO:0000313" key="2">
    <source>
        <dbReference type="Proteomes" id="UP000008177"/>
    </source>
</evidence>
<evidence type="ECO:0000313" key="1">
    <source>
        <dbReference type="EMBL" id="CCD56198.1"/>
    </source>
</evidence>
<dbReference type="Proteomes" id="UP000008177">
    <property type="component" value="Unplaced contigs"/>
</dbReference>
<accession>G2YWW0</accession>